<organism evidence="3 4">
    <name type="scientific">Rhizophagus clarus</name>
    <dbReference type="NCBI Taxonomy" id="94130"/>
    <lineage>
        <taxon>Eukaryota</taxon>
        <taxon>Fungi</taxon>
        <taxon>Fungi incertae sedis</taxon>
        <taxon>Mucoromycota</taxon>
        <taxon>Glomeromycotina</taxon>
        <taxon>Glomeromycetes</taxon>
        <taxon>Glomerales</taxon>
        <taxon>Glomeraceae</taxon>
        <taxon>Rhizophagus</taxon>
    </lineage>
</organism>
<name>A0A8H3LDB9_9GLOM</name>
<evidence type="ECO:0000256" key="1">
    <source>
        <dbReference type="PIRSR" id="PIRSR640198-1"/>
    </source>
</evidence>
<dbReference type="Gene3D" id="1.10.3290.10">
    <property type="entry name" value="Fido-like domain"/>
    <property type="match status" value="1"/>
</dbReference>
<accession>A0A8H3LDB9</accession>
<dbReference type="EMBL" id="BLAL01000073">
    <property type="protein sequence ID" value="GES83687.1"/>
    <property type="molecule type" value="Genomic_DNA"/>
</dbReference>
<comment type="caution">
    <text evidence="3">The sequence shown here is derived from an EMBL/GenBank/DDBJ whole genome shotgun (WGS) entry which is preliminary data.</text>
</comment>
<dbReference type="AlphaFoldDB" id="A0A8H3LDB9"/>
<dbReference type="PANTHER" id="PTHR13504:SF38">
    <property type="entry name" value="FIDO DOMAIN-CONTAINING PROTEIN"/>
    <property type="match status" value="1"/>
</dbReference>
<dbReference type="Pfam" id="PF02661">
    <property type="entry name" value="Fic"/>
    <property type="match status" value="1"/>
</dbReference>
<dbReference type="SUPFAM" id="SSF140931">
    <property type="entry name" value="Fic-like"/>
    <property type="match status" value="1"/>
</dbReference>
<proteinExistence type="predicted"/>
<dbReference type="InterPro" id="IPR003812">
    <property type="entry name" value="Fido"/>
</dbReference>
<dbReference type="InterPro" id="IPR036597">
    <property type="entry name" value="Fido-like_dom_sf"/>
</dbReference>
<dbReference type="Proteomes" id="UP000615446">
    <property type="component" value="Unassembled WGS sequence"/>
</dbReference>
<protein>
    <submittedName>
        <fullName evidence="3">Fic family protein</fullName>
    </submittedName>
</protein>
<evidence type="ECO:0000313" key="4">
    <source>
        <dbReference type="Proteomes" id="UP000615446"/>
    </source>
</evidence>
<sequence>MLNSYSLARSFFINGCKNIQLRLFSSSEHNIIAERVEKRIAILNEVYSPLMIYHKDKPHEWTTLISSGKVWKDFFRPFEWRAKDYEFQSIYADLFKEIDAFKASNKVSAVDFLKSMTVSFTQQSCALEGNTLGIIDTQKIWNSLREKYILENIVQNWNMPLPEPSSLSDKEENEVIEIRNHLIATYYLYNALYGTKKDIDFDDIKKIHRILLKNTPMENAQLNDDDFFDNRFQREFMPRIGKFRKLDVDSRVSDYTVHPFPVEVPALLESLIQFRNKKVPDNIHPLMVACRILSAFHHIHPFITYNGPVGRLIMAHYLIHNDYPPVIFHQINKDEYNSTLFMSQVEMDSTSLYALVVVNILNNFIKIMAY</sequence>
<reference evidence="3" key="1">
    <citation type="submission" date="2019-10" db="EMBL/GenBank/DDBJ databases">
        <title>Conservation and host-specific expression of non-tandemly repeated heterogenous ribosome RNA gene in arbuscular mycorrhizal fungi.</title>
        <authorList>
            <person name="Maeda T."/>
            <person name="Kobayashi Y."/>
            <person name="Nakagawa T."/>
            <person name="Ezawa T."/>
            <person name="Yamaguchi K."/>
            <person name="Bino T."/>
            <person name="Nishimoto Y."/>
            <person name="Shigenobu S."/>
            <person name="Kawaguchi M."/>
        </authorList>
    </citation>
    <scope>NUCLEOTIDE SEQUENCE</scope>
    <source>
        <strain evidence="3">HR1</strain>
    </source>
</reference>
<dbReference type="InterPro" id="IPR040198">
    <property type="entry name" value="Fido_containing"/>
</dbReference>
<gene>
    <name evidence="3" type="ORF">RCL2_001083900</name>
</gene>
<dbReference type="OrthoDB" id="439046at2759"/>
<evidence type="ECO:0000259" key="2">
    <source>
        <dbReference type="PROSITE" id="PS51459"/>
    </source>
</evidence>
<feature type="domain" description="Fido" evidence="2">
    <location>
        <begin position="199"/>
        <end position="359"/>
    </location>
</feature>
<evidence type="ECO:0000313" key="3">
    <source>
        <dbReference type="EMBL" id="GES83687.1"/>
    </source>
</evidence>
<dbReference type="PANTHER" id="PTHR13504">
    <property type="entry name" value="FIDO DOMAIN-CONTAINING PROTEIN DDB_G0283145"/>
    <property type="match status" value="1"/>
</dbReference>
<feature type="active site" evidence="1">
    <location>
        <position position="300"/>
    </location>
</feature>
<dbReference type="PROSITE" id="PS51459">
    <property type="entry name" value="FIDO"/>
    <property type="match status" value="1"/>
</dbReference>